<dbReference type="EMBL" id="GL379904">
    <property type="protein sequence ID" value="EGT33278.1"/>
    <property type="molecule type" value="Genomic_DNA"/>
</dbReference>
<dbReference type="eggNOG" id="KOG1721">
    <property type="taxonomic scope" value="Eukaryota"/>
</dbReference>
<evidence type="ECO:0000256" key="8">
    <source>
        <dbReference type="PROSITE-ProRule" id="PRU00042"/>
    </source>
</evidence>
<keyword evidence="7" id="KW-0539">Nucleus</keyword>
<comment type="subcellular location">
    <subcellularLocation>
        <location evidence="1">Nucleus</location>
    </subcellularLocation>
</comment>
<evidence type="ECO:0000259" key="10">
    <source>
        <dbReference type="PROSITE" id="PS50157"/>
    </source>
</evidence>
<evidence type="ECO:0000313" key="12">
    <source>
        <dbReference type="Proteomes" id="UP000008068"/>
    </source>
</evidence>
<dbReference type="GO" id="GO:0008270">
    <property type="term" value="F:zinc ion binding"/>
    <property type="evidence" value="ECO:0007669"/>
    <property type="project" value="UniProtKB-KW"/>
</dbReference>
<evidence type="ECO:0000256" key="9">
    <source>
        <dbReference type="SAM" id="MobiDB-lite"/>
    </source>
</evidence>
<evidence type="ECO:0000256" key="1">
    <source>
        <dbReference type="ARBA" id="ARBA00004123"/>
    </source>
</evidence>
<evidence type="ECO:0000256" key="5">
    <source>
        <dbReference type="ARBA" id="ARBA00022833"/>
    </source>
</evidence>
<dbReference type="FunCoup" id="G0NLC1">
    <property type="interactions" value="76"/>
</dbReference>
<dbReference type="AlphaFoldDB" id="G0NLC1"/>
<evidence type="ECO:0000313" key="11">
    <source>
        <dbReference type="EMBL" id="EGT33278.1"/>
    </source>
</evidence>
<evidence type="ECO:0000256" key="2">
    <source>
        <dbReference type="ARBA" id="ARBA00022723"/>
    </source>
</evidence>
<organism evidence="12">
    <name type="scientific">Caenorhabditis brenneri</name>
    <name type="common">Nematode worm</name>
    <dbReference type="NCBI Taxonomy" id="135651"/>
    <lineage>
        <taxon>Eukaryota</taxon>
        <taxon>Metazoa</taxon>
        <taxon>Ecdysozoa</taxon>
        <taxon>Nematoda</taxon>
        <taxon>Chromadorea</taxon>
        <taxon>Rhabditida</taxon>
        <taxon>Rhabditina</taxon>
        <taxon>Rhabditomorpha</taxon>
        <taxon>Rhabditoidea</taxon>
        <taxon>Rhabditidae</taxon>
        <taxon>Peloderinae</taxon>
        <taxon>Caenorhabditis</taxon>
    </lineage>
</organism>
<feature type="compositionally biased region" description="Low complexity" evidence="9">
    <location>
        <begin position="314"/>
        <end position="331"/>
    </location>
</feature>
<keyword evidence="4 8" id="KW-0863">Zinc-finger</keyword>
<evidence type="ECO:0000256" key="3">
    <source>
        <dbReference type="ARBA" id="ARBA00022737"/>
    </source>
</evidence>
<gene>
    <name evidence="11" type="ORF">CAEBREN_25151</name>
</gene>
<dbReference type="Proteomes" id="UP000008068">
    <property type="component" value="Unassembled WGS sequence"/>
</dbReference>
<keyword evidence="3" id="KW-0677">Repeat</keyword>
<protein>
    <recommendedName>
        <fullName evidence="10">C2H2-type domain-containing protein</fullName>
    </recommendedName>
</protein>
<feature type="domain" description="C2H2-type" evidence="10">
    <location>
        <begin position="532"/>
        <end position="560"/>
    </location>
</feature>
<evidence type="ECO:0000256" key="4">
    <source>
        <dbReference type="ARBA" id="ARBA00022771"/>
    </source>
</evidence>
<dbReference type="PROSITE" id="PS50157">
    <property type="entry name" value="ZINC_FINGER_C2H2_2"/>
    <property type="match status" value="1"/>
</dbReference>
<dbReference type="SMART" id="SM00355">
    <property type="entry name" value="ZnF_C2H2"/>
    <property type="match status" value="4"/>
</dbReference>
<dbReference type="PANTHER" id="PTHR24392">
    <property type="entry name" value="ZINC FINGER PROTEIN"/>
    <property type="match status" value="1"/>
</dbReference>
<dbReference type="InParanoid" id="G0NLC1"/>
<reference evidence="12" key="1">
    <citation type="submission" date="2011-07" db="EMBL/GenBank/DDBJ databases">
        <authorList>
            <consortium name="Caenorhabditis brenneri Sequencing and Analysis Consortium"/>
            <person name="Wilson R.K."/>
        </authorList>
    </citation>
    <scope>NUCLEOTIDE SEQUENCE [LARGE SCALE GENOMIC DNA]</scope>
    <source>
        <strain evidence="12">PB2801</strain>
    </source>
</reference>
<dbReference type="InterPro" id="IPR013087">
    <property type="entry name" value="Znf_C2H2_type"/>
</dbReference>
<name>G0NLC1_CAEBE</name>
<evidence type="ECO:0000256" key="6">
    <source>
        <dbReference type="ARBA" id="ARBA00023125"/>
    </source>
</evidence>
<feature type="region of interest" description="Disordered" evidence="9">
    <location>
        <begin position="635"/>
        <end position="658"/>
    </location>
</feature>
<dbReference type="STRING" id="135651.G0NLC1"/>
<dbReference type="Gene3D" id="3.30.160.60">
    <property type="entry name" value="Classic Zinc Finger"/>
    <property type="match status" value="1"/>
</dbReference>
<dbReference type="OrthoDB" id="8117402at2759"/>
<dbReference type="GO" id="GO:0005634">
    <property type="term" value="C:nucleus"/>
    <property type="evidence" value="ECO:0007669"/>
    <property type="project" value="UniProtKB-SubCell"/>
</dbReference>
<keyword evidence="2" id="KW-0479">Metal-binding</keyword>
<keyword evidence="5" id="KW-0862">Zinc</keyword>
<dbReference type="GO" id="GO:0003677">
    <property type="term" value="F:DNA binding"/>
    <property type="evidence" value="ECO:0007669"/>
    <property type="project" value="UniProtKB-KW"/>
</dbReference>
<accession>G0NLC1</accession>
<keyword evidence="6" id="KW-0238">DNA-binding</keyword>
<proteinExistence type="predicted"/>
<dbReference type="HOGENOM" id="CLU_416933_0_0_1"/>
<sequence length="658" mass="74848">MGRGYRPKQYIPKPVNGEYSVDDLFRTKPKFAVINMEENQAANAINLTKGLLGYGIKNVQFYDDLSHHPLVQQKLVEQINNKNETKAVNGQLKHRSVSHMETQTMNNVPIGAPMNIPGPSTPPQNNILSSLQQIQPGGLLPFLQNPMKSFINQGLEVMPYLIKETPSINDDEPPMKKTIVSNNSEFTLPYPYQNLVTIEPHAPIPQKSIPKSLSRVKAEGSPMRIPHPLTSHVTTVPSTSSSNLATMQAELDLITGVNKRTPVITPTIDPTLHDFKDASVQISASLPTPFHLPIAAKDPADLLKDLFARSIPFTPSQSPQSLTPRSSPSSSKSKDTILPEEFLKCTECDDRIRISKHTNMISHARKHIPVKNFQCPKCVFDTDNWNTVIQHMKSQHALLDEKPINNDVENHPDFKALVKNLFPRYEEQIEILRVAQTIKNQKESMLNNISYLNNPQLLAMQMEQMEKKRERDARRESRKRKMDKRKEHVVSYRCIECPINRLIETSPGLEAHPHGALANHLRLHHSDKCVLYECNGCGWKNATQSTVRLHIIHRHTTEASTTDVKVTKVTDWRMILPKFYPELLIEKILRIDPEEIELKRMARDSNTQYNFIQTLLRGVLVGDEIDRMIRDEMFGQKTSSEQSEEKVEEIVDVNTDEA</sequence>
<evidence type="ECO:0000256" key="7">
    <source>
        <dbReference type="ARBA" id="ARBA00023242"/>
    </source>
</evidence>
<feature type="region of interest" description="Disordered" evidence="9">
    <location>
        <begin position="314"/>
        <end position="336"/>
    </location>
</feature>
<keyword evidence="12" id="KW-1185">Reference proteome</keyword>